<comment type="similarity">
    <text evidence="1">Belongs to the LysR transcriptional regulatory family.</text>
</comment>
<dbReference type="Gene3D" id="1.10.10.10">
    <property type="entry name" value="Winged helix-like DNA-binding domain superfamily/Winged helix DNA-binding domain"/>
    <property type="match status" value="1"/>
</dbReference>
<comment type="caution">
    <text evidence="6">The sequence shown here is derived from an EMBL/GenBank/DDBJ whole genome shotgun (WGS) entry which is preliminary data.</text>
</comment>
<proteinExistence type="inferred from homology"/>
<dbReference type="InterPro" id="IPR036388">
    <property type="entry name" value="WH-like_DNA-bd_sf"/>
</dbReference>
<dbReference type="PANTHER" id="PTHR30427">
    <property type="entry name" value="TRANSCRIPTIONAL ACTIVATOR PROTEIN LYSR"/>
    <property type="match status" value="1"/>
</dbReference>
<dbReference type="GO" id="GO:0010628">
    <property type="term" value="P:positive regulation of gene expression"/>
    <property type="evidence" value="ECO:0007669"/>
    <property type="project" value="TreeGrafter"/>
</dbReference>
<organism evidence="6 7">
    <name type="scientific">Niveibacterium umoris</name>
    <dbReference type="NCBI Taxonomy" id="1193620"/>
    <lineage>
        <taxon>Bacteria</taxon>
        <taxon>Pseudomonadati</taxon>
        <taxon>Pseudomonadota</taxon>
        <taxon>Betaproteobacteria</taxon>
        <taxon>Rhodocyclales</taxon>
        <taxon>Rhodocyclaceae</taxon>
        <taxon>Niveibacterium</taxon>
    </lineage>
</organism>
<dbReference type="Proteomes" id="UP000561045">
    <property type="component" value="Unassembled WGS sequence"/>
</dbReference>
<evidence type="ECO:0000256" key="3">
    <source>
        <dbReference type="ARBA" id="ARBA00023125"/>
    </source>
</evidence>
<gene>
    <name evidence="6" type="ORF">GGR36_004277</name>
</gene>
<evidence type="ECO:0000259" key="5">
    <source>
        <dbReference type="PROSITE" id="PS50931"/>
    </source>
</evidence>
<dbReference type="AlphaFoldDB" id="A0A840BU49"/>
<dbReference type="RefSeq" id="WP_183638434.1">
    <property type="nucleotide sequence ID" value="NZ_BAABLE010000001.1"/>
</dbReference>
<dbReference type="GO" id="GO:0009089">
    <property type="term" value="P:lysine biosynthetic process via diaminopimelate"/>
    <property type="evidence" value="ECO:0007669"/>
    <property type="project" value="TreeGrafter"/>
</dbReference>
<evidence type="ECO:0000313" key="6">
    <source>
        <dbReference type="EMBL" id="MBB4014919.1"/>
    </source>
</evidence>
<dbReference type="SUPFAM" id="SSF46785">
    <property type="entry name" value="Winged helix' DNA-binding domain"/>
    <property type="match status" value="1"/>
</dbReference>
<reference evidence="6 7" key="1">
    <citation type="submission" date="2020-08" db="EMBL/GenBank/DDBJ databases">
        <title>Genomic Encyclopedia of Type Strains, Phase IV (KMG-IV): sequencing the most valuable type-strain genomes for metagenomic binning, comparative biology and taxonomic classification.</title>
        <authorList>
            <person name="Goeker M."/>
        </authorList>
    </citation>
    <scope>NUCLEOTIDE SEQUENCE [LARGE SCALE GENOMIC DNA]</scope>
    <source>
        <strain evidence="6 7">DSM 106739</strain>
    </source>
</reference>
<dbReference type="InterPro" id="IPR005119">
    <property type="entry name" value="LysR_subst-bd"/>
</dbReference>
<keyword evidence="4" id="KW-0804">Transcription</keyword>
<dbReference type="Pfam" id="PF03466">
    <property type="entry name" value="LysR_substrate"/>
    <property type="match status" value="1"/>
</dbReference>
<dbReference type="InterPro" id="IPR036390">
    <property type="entry name" value="WH_DNA-bd_sf"/>
</dbReference>
<keyword evidence="3 6" id="KW-0238">DNA-binding</keyword>
<protein>
    <submittedName>
        <fullName evidence="6">DNA-binding transcriptional LysR family regulator</fullName>
    </submittedName>
</protein>
<dbReference type="EMBL" id="JACIET010000005">
    <property type="protein sequence ID" value="MBB4014919.1"/>
    <property type="molecule type" value="Genomic_DNA"/>
</dbReference>
<sequence>MLLTHRLIDVFRAVMNTGNVTRAAELLHTSQPTVSRELARLEQVVGMTLFDRVRGRLQPTARAVQLFDEVQRSYVGLERVAATAESLRHFAQGRLSVACLPALSHGLLPAACAEFVAAHPQASLSITPQESPLLEEWLSAQRFDLGLTEHAEPPPGTTAEDLFVGDEVAVLPDGHRLLGQNVLQATDFAGESFVSLAPQDAYRQAIDAMFAAQGVQRRLVIETTSAVSVCALVRQGLGVSIVNPLTAIELEGLGLHWRPISVSIPFRVTLIRPLQRPSTPLADTFASALRDVARRLQRRAGAAG</sequence>
<keyword evidence="2" id="KW-0805">Transcription regulation</keyword>
<dbReference type="GO" id="GO:0043565">
    <property type="term" value="F:sequence-specific DNA binding"/>
    <property type="evidence" value="ECO:0007669"/>
    <property type="project" value="TreeGrafter"/>
</dbReference>
<dbReference type="GO" id="GO:0003700">
    <property type="term" value="F:DNA-binding transcription factor activity"/>
    <property type="evidence" value="ECO:0007669"/>
    <property type="project" value="InterPro"/>
</dbReference>
<evidence type="ECO:0000313" key="7">
    <source>
        <dbReference type="Proteomes" id="UP000561045"/>
    </source>
</evidence>
<dbReference type="NCBIfam" id="NF008239">
    <property type="entry name" value="PRK11013.1"/>
    <property type="match status" value="1"/>
</dbReference>
<evidence type="ECO:0000256" key="1">
    <source>
        <dbReference type="ARBA" id="ARBA00009437"/>
    </source>
</evidence>
<dbReference type="Gene3D" id="3.40.190.290">
    <property type="match status" value="1"/>
</dbReference>
<keyword evidence="7" id="KW-1185">Reference proteome</keyword>
<name>A0A840BU49_9RHOO</name>
<dbReference type="InterPro" id="IPR000847">
    <property type="entry name" value="LysR_HTH_N"/>
</dbReference>
<evidence type="ECO:0000256" key="4">
    <source>
        <dbReference type="ARBA" id="ARBA00023163"/>
    </source>
</evidence>
<dbReference type="PANTHER" id="PTHR30427:SF1">
    <property type="entry name" value="TRANSCRIPTIONAL ACTIVATOR PROTEIN LYSR"/>
    <property type="match status" value="1"/>
</dbReference>
<dbReference type="SUPFAM" id="SSF53850">
    <property type="entry name" value="Periplasmic binding protein-like II"/>
    <property type="match status" value="1"/>
</dbReference>
<dbReference type="PROSITE" id="PS50931">
    <property type="entry name" value="HTH_LYSR"/>
    <property type="match status" value="1"/>
</dbReference>
<evidence type="ECO:0000256" key="2">
    <source>
        <dbReference type="ARBA" id="ARBA00023015"/>
    </source>
</evidence>
<dbReference type="PRINTS" id="PR00039">
    <property type="entry name" value="HTHLYSR"/>
</dbReference>
<feature type="domain" description="HTH lysR-type" evidence="5">
    <location>
        <begin position="1"/>
        <end position="60"/>
    </location>
</feature>
<accession>A0A840BU49</accession>
<dbReference type="Pfam" id="PF00126">
    <property type="entry name" value="HTH_1"/>
    <property type="match status" value="1"/>
</dbReference>